<reference evidence="7 8" key="1">
    <citation type="submission" date="2022-04" db="EMBL/GenBank/DDBJ databases">
        <title>Leucobacter sp. isolated from rhizosphere of garlic.</title>
        <authorList>
            <person name="Won M."/>
            <person name="Lee C.-M."/>
            <person name="Woen H.-Y."/>
            <person name="Kwon S.-W."/>
        </authorList>
    </citation>
    <scope>NUCLEOTIDE SEQUENCE [LARGE SCALE GENOMIC DNA]</scope>
    <source>
        <strain evidence="7 8">H21R-40</strain>
    </source>
</reference>
<dbReference type="PANTHER" id="PTHR43104">
    <property type="entry name" value="L-2-HYDROXYGLUTARATE DEHYDROGENASE, MITOCHONDRIAL"/>
    <property type="match status" value="1"/>
</dbReference>
<dbReference type="GO" id="GO:0016491">
    <property type="term" value="F:oxidoreductase activity"/>
    <property type="evidence" value="ECO:0007669"/>
    <property type="project" value="UniProtKB-KW"/>
</dbReference>
<proteinExistence type="inferred from homology"/>
<dbReference type="Gene3D" id="3.30.9.10">
    <property type="entry name" value="D-Amino Acid Oxidase, subunit A, domain 2"/>
    <property type="match status" value="1"/>
</dbReference>
<keyword evidence="8" id="KW-1185">Reference proteome</keyword>
<evidence type="ECO:0000256" key="2">
    <source>
        <dbReference type="ARBA" id="ARBA00022630"/>
    </source>
</evidence>
<dbReference type="Gene3D" id="3.50.50.60">
    <property type="entry name" value="FAD/NAD(P)-binding domain"/>
    <property type="match status" value="1"/>
</dbReference>
<evidence type="ECO:0000313" key="8">
    <source>
        <dbReference type="Proteomes" id="UP000831786"/>
    </source>
</evidence>
<name>A0ABY4FKW1_9MICO</name>
<evidence type="ECO:0000313" key="7">
    <source>
        <dbReference type="EMBL" id="UOQ56904.1"/>
    </source>
</evidence>
<dbReference type="InterPro" id="IPR006076">
    <property type="entry name" value="FAD-dep_OxRdtase"/>
</dbReference>
<dbReference type="PANTHER" id="PTHR43104:SF2">
    <property type="entry name" value="L-2-HYDROXYGLUTARATE DEHYDROGENASE, MITOCHONDRIAL"/>
    <property type="match status" value="1"/>
</dbReference>
<accession>A0ABY4FKW1</accession>
<dbReference type="Pfam" id="PF01266">
    <property type="entry name" value="DAO"/>
    <property type="match status" value="1"/>
</dbReference>
<evidence type="ECO:0000256" key="3">
    <source>
        <dbReference type="ARBA" id="ARBA00022827"/>
    </source>
</evidence>
<feature type="domain" description="FAD dependent oxidoreductase" evidence="6">
    <location>
        <begin position="7"/>
        <end position="393"/>
    </location>
</feature>
<dbReference type="NCBIfam" id="NF008726">
    <property type="entry name" value="PRK11728.1"/>
    <property type="match status" value="1"/>
</dbReference>
<evidence type="ECO:0000259" key="6">
    <source>
        <dbReference type="Pfam" id="PF01266"/>
    </source>
</evidence>
<dbReference type="EC" id="1.1.3.-" evidence="7"/>
<comment type="cofactor">
    <cofactor evidence="1">
        <name>FAD</name>
        <dbReference type="ChEBI" id="CHEBI:57692"/>
    </cofactor>
</comment>
<keyword evidence="4 7" id="KW-0560">Oxidoreductase</keyword>
<evidence type="ECO:0000256" key="5">
    <source>
        <dbReference type="ARBA" id="ARBA00037941"/>
    </source>
</evidence>
<protein>
    <submittedName>
        <fullName evidence="7">L-2-hydroxyglutarate oxidase</fullName>
        <ecNumber evidence="7">1.1.3.-</ecNumber>
    </submittedName>
</protein>
<dbReference type="EMBL" id="CP095045">
    <property type="protein sequence ID" value="UOQ56904.1"/>
    <property type="molecule type" value="Genomic_DNA"/>
</dbReference>
<dbReference type="Proteomes" id="UP000831786">
    <property type="component" value="Chromosome"/>
</dbReference>
<keyword evidence="2" id="KW-0285">Flavoprotein</keyword>
<sequence>MPSPARFAVVGGGIIGVATARELTRRFPGAEVTVFEKEPELARHQTGHNSGVVHAGLYYQPGSLKARLCRRGAALLAEFAAEHAVPFERCGKVVVALDPEELPRLRDIHARARANGVPGVSLVGPAGLGALEPQAVGLEALHSPATAIIDYPRLTERLAADLRGRGGAVRLGAEVVSIAQRAEGVRISTPRSSEVFDAAIVCAGLQSDRLGRLAGGARSPAIIPFFGQYLRLGDEFRTVTRGLVYPVPDPRYPFLGVHLTKRVGGEMTIGPNAFLSPARERYTGVGADARDVREVLREPGFWRFAGRNLPAAVSEGLGVLSSRRLVRRAARYVPAIADAPVTSLPRGVRAQAVARDGTLVDDFVIEHRGAVALLRNAPSPGATASLAIAEHLVQDIIDARGLPAAP</sequence>
<gene>
    <name evidence="7" type="primary">lhgO</name>
    <name evidence="7" type="ORF">MUN78_14735</name>
</gene>
<keyword evidence="3" id="KW-0274">FAD</keyword>
<organism evidence="7 8">
    <name type="scientific">Leucobacter allii</name>
    <dbReference type="NCBI Taxonomy" id="2932247"/>
    <lineage>
        <taxon>Bacteria</taxon>
        <taxon>Bacillati</taxon>
        <taxon>Actinomycetota</taxon>
        <taxon>Actinomycetes</taxon>
        <taxon>Micrococcales</taxon>
        <taxon>Microbacteriaceae</taxon>
        <taxon>Leucobacter</taxon>
    </lineage>
</organism>
<comment type="similarity">
    <text evidence="5">Belongs to the L2HGDH family.</text>
</comment>
<dbReference type="InterPro" id="IPR036188">
    <property type="entry name" value="FAD/NAD-bd_sf"/>
</dbReference>
<evidence type="ECO:0000256" key="1">
    <source>
        <dbReference type="ARBA" id="ARBA00001974"/>
    </source>
</evidence>
<evidence type="ECO:0000256" key="4">
    <source>
        <dbReference type="ARBA" id="ARBA00023002"/>
    </source>
</evidence>
<dbReference type="RefSeq" id="WP_244727446.1">
    <property type="nucleotide sequence ID" value="NZ_CP095045.1"/>
</dbReference>
<dbReference type="SUPFAM" id="SSF51905">
    <property type="entry name" value="FAD/NAD(P)-binding domain"/>
    <property type="match status" value="1"/>
</dbReference>